<dbReference type="OrthoDB" id="5062908at2759"/>
<accession>A0A075ACP7</accession>
<dbReference type="KEGG" id="ovi:T265_00403"/>
<dbReference type="Proteomes" id="UP000054324">
    <property type="component" value="Unassembled WGS sequence"/>
</dbReference>
<dbReference type="CTD" id="20314591"/>
<dbReference type="AlphaFoldDB" id="A0A075ACP7"/>
<gene>
    <name evidence="2" type="ORF">T265_00403</name>
</gene>
<reference evidence="2 3" key="1">
    <citation type="submission" date="2013-11" db="EMBL/GenBank/DDBJ databases">
        <title>Opisthorchis viverrini - life in the bile duct.</title>
        <authorList>
            <person name="Young N.D."/>
            <person name="Nagarajan N."/>
            <person name="Lin S.J."/>
            <person name="Korhonen P.K."/>
            <person name="Jex A.R."/>
            <person name="Hall R.S."/>
            <person name="Safavi-Hemami H."/>
            <person name="Kaewkong W."/>
            <person name="Bertrand D."/>
            <person name="Gao S."/>
            <person name="Seet Q."/>
            <person name="Wongkham S."/>
            <person name="Teh B.T."/>
            <person name="Wongkham C."/>
            <person name="Intapan P.M."/>
            <person name="Maleewong W."/>
            <person name="Yang X."/>
            <person name="Hu M."/>
            <person name="Wang Z."/>
            <person name="Hofmann A."/>
            <person name="Sternberg P.W."/>
            <person name="Tan P."/>
            <person name="Wang J."/>
            <person name="Gasser R.B."/>
        </authorList>
    </citation>
    <scope>NUCLEOTIDE SEQUENCE [LARGE SCALE GENOMIC DNA]</scope>
</reference>
<proteinExistence type="predicted"/>
<evidence type="ECO:0000313" key="3">
    <source>
        <dbReference type="Proteomes" id="UP000054324"/>
    </source>
</evidence>
<dbReference type="RefSeq" id="XP_009162440.1">
    <property type="nucleotide sequence ID" value="XM_009164176.1"/>
</dbReference>
<evidence type="ECO:0000256" key="1">
    <source>
        <dbReference type="SAM" id="MobiDB-lite"/>
    </source>
</evidence>
<organism evidence="2 3">
    <name type="scientific">Opisthorchis viverrini</name>
    <name type="common">Southeast Asian liver fluke</name>
    <dbReference type="NCBI Taxonomy" id="6198"/>
    <lineage>
        <taxon>Eukaryota</taxon>
        <taxon>Metazoa</taxon>
        <taxon>Spiralia</taxon>
        <taxon>Lophotrochozoa</taxon>
        <taxon>Platyhelminthes</taxon>
        <taxon>Trematoda</taxon>
        <taxon>Digenea</taxon>
        <taxon>Opisthorchiida</taxon>
        <taxon>Opisthorchiata</taxon>
        <taxon>Opisthorchiidae</taxon>
        <taxon>Opisthorchis</taxon>
    </lineage>
</organism>
<protein>
    <submittedName>
        <fullName evidence="2">Uncharacterized protein</fullName>
    </submittedName>
</protein>
<keyword evidence="3" id="KW-1185">Reference proteome</keyword>
<name>A0A075ACP7_OPIVI</name>
<sequence>MSPKKGETGRGLSKSFQQPSIRNAHLTNVSKGFEPATFSIEVTRDQSAVPSPLTQRNIDCTISSLIIKRSAVAPFWCLAAMPPEGSTRAGILPGCPSLDRRSRVAEVGFEPRTFRSVNSRSDHLGHLAPINHKRTNNTKDNRLTAAPFQCLDDMPTQEGARARNLSGYPSLDRISRVADVGSESRTFRSVSWRLKD</sequence>
<feature type="region of interest" description="Disordered" evidence="1">
    <location>
        <begin position="1"/>
        <end position="21"/>
    </location>
</feature>
<evidence type="ECO:0000313" key="2">
    <source>
        <dbReference type="EMBL" id="KER33715.1"/>
    </source>
</evidence>
<dbReference type="GeneID" id="20314591"/>
<dbReference type="EMBL" id="KL596622">
    <property type="protein sequence ID" value="KER33715.1"/>
    <property type="molecule type" value="Genomic_DNA"/>
</dbReference>